<evidence type="ECO:0000256" key="5">
    <source>
        <dbReference type="ARBA" id="ARBA00023014"/>
    </source>
</evidence>
<evidence type="ECO:0000313" key="8">
    <source>
        <dbReference type="EMBL" id="TET43325.1"/>
    </source>
</evidence>
<dbReference type="GO" id="GO:0051539">
    <property type="term" value="F:4 iron, 4 sulfur cluster binding"/>
    <property type="evidence" value="ECO:0007669"/>
    <property type="project" value="UniProtKB-KW"/>
</dbReference>
<dbReference type="InterPro" id="IPR034466">
    <property type="entry name" value="Methyltransferase_Class_B"/>
</dbReference>
<dbReference type="SUPFAM" id="SSF102114">
    <property type="entry name" value="Radical SAM enzymes"/>
    <property type="match status" value="1"/>
</dbReference>
<keyword evidence="2" id="KW-0949">S-adenosyl-L-methionine</keyword>
<evidence type="ECO:0000259" key="6">
    <source>
        <dbReference type="PROSITE" id="PS51332"/>
    </source>
</evidence>
<accession>A0A523ULB8</accession>
<dbReference type="AlphaFoldDB" id="A0A523ULB8"/>
<dbReference type="GO" id="GO:0005829">
    <property type="term" value="C:cytosol"/>
    <property type="evidence" value="ECO:0007669"/>
    <property type="project" value="TreeGrafter"/>
</dbReference>
<comment type="cofactor">
    <cofactor evidence="1">
        <name>[4Fe-4S] cluster</name>
        <dbReference type="ChEBI" id="CHEBI:49883"/>
    </cofactor>
</comment>
<dbReference type="SFLD" id="SFLDS00029">
    <property type="entry name" value="Radical_SAM"/>
    <property type="match status" value="1"/>
</dbReference>
<evidence type="ECO:0000256" key="1">
    <source>
        <dbReference type="ARBA" id="ARBA00001966"/>
    </source>
</evidence>
<dbReference type="InterPro" id="IPR006638">
    <property type="entry name" value="Elp3/MiaA/NifB-like_rSAM"/>
</dbReference>
<dbReference type="PROSITE" id="PS51918">
    <property type="entry name" value="RADICAL_SAM"/>
    <property type="match status" value="1"/>
</dbReference>
<feature type="domain" description="Radical SAM core" evidence="7">
    <location>
        <begin position="187"/>
        <end position="405"/>
    </location>
</feature>
<dbReference type="InterPro" id="IPR006158">
    <property type="entry name" value="Cobalamin-bd"/>
</dbReference>
<dbReference type="Gene3D" id="3.40.50.280">
    <property type="entry name" value="Cobalamin-binding domain"/>
    <property type="match status" value="1"/>
</dbReference>
<keyword evidence="3" id="KW-0479">Metal-binding</keyword>
<proteinExistence type="predicted"/>
<dbReference type="InterPro" id="IPR007197">
    <property type="entry name" value="rSAM"/>
</dbReference>
<protein>
    <submittedName>
        <fullName evidence="8">Radical SAM protein</fullName>
    </submittedName>
</protein>
<dbReference type="SFLD" id="SFLDG01082">
    <property type="entry name" value="B12-binding_domain_containing"/>
    <property type="match status" value="1"/>
</dbReference>
<dbReference type="EMBL" id="SOJK01000276">
    <property type="protein sequence ID" value="TET43325.1"/>
    <property type="molecule type" value="Genomic_DNA"/>
</dbReference>
<dbReference type="InterPro" id="IPR051198">
    <property type="entry name" value="BchE-like"/>
</dbReference>
<dbReference type="CDD" id="cd01335">
    <property type="entry name" value="Radical_SAM"/>
    <property type="match status" value="1"/>
</dbReference>
<feature type="domain" description="B12-binding" evidence="6">
    <location>
        <begin position="4"/>
        <end position="147"/>
    </location>
</feature>
<evidence type="ECO:0000313" key="9">
    <source>
        <dbReference type="Proteomes" id="UP000320679"/>
    </source>
</evidence>
<keyword evidence="5" id="KW-0411">Iron-sulfur</keyword>
<dbReference type="PANTHER" id="PTHR43409">
    <property type="entry name" value="ANAEROBIC MAGNESIUM-PROTOPORPHYRIN IX MONOMETHYL ESTER CYCLASE-RELATED"/>
    <property type="match status" value="1"/>
</dbReference>
<evidence type="ECO:0000256" key="3">
    <source>
        <dbReference type="ARBA" id="ARBA00022723"/>
    </source>
</evidence>
<dbReference type="GO" id="GO:0031419">
    <property type="term" value="F:cobalamin binding"/>
    <property type="evidence" value="ECO:0007669"/>
    <property type="project" value="InterPro"/>
</dbReference>
<evidence type="ECO:0000256" key="4">
    <source>
        <dbReference type="ARBA" id="ARBA00023004"/>
    </source>
</evidence>
<dbReference type="InterPro" id="IPR023404">
    <property type="entry name" value="rSAM_horseshoe"/>
</dbReference>
<dbReference type="Proteomes" id="UP000320679">
    <property type="component" value="Unassembled WGS sequence"/>
</dbReference>
<dbReference type="SFLD" id="SFLDG01123">
    <property type="entry name" value="methyltransferase_(Class_B)"/>
    <property type="match status" value="1"/>
</dbReference>
<gene>
    <name evidence="8" type="ORF">E3J59_06585</name>
</gene>
<dbReference type="PANTHER" id="PTHR43409:SF16">
    <property type="entry name" value="SLR0320 PROTEIN"/>
    <property type="match status" value="1"/>
</dbReference>
<evidence type="ECO:0000259" key="7">
    <source>
        <dbReference type="PROSITE" id="PS51918"/>
    </source>
</evidence>
<keyword evidence="4" id="KW-0408">Iron</keyword>
<name>A0A523ULB8_UNCAE</name>
<organism evidence="8 9">
    <name type="scientific">Aerophobetes bacterium</name>
    <dbReference type="NCBI Taxonomy" id="2030807"/>
    <lineage>
        <taxon>Bacteria</taxon>
        <taxon>Candidatus Aerophobota</taxon>
    </lineage>
</organism>
<evidence type="ECO:0000256" key="2">
    <source>
        <dbReference type="ARBA" id="ARBA00022691"/>
    </source>
</evidence>
<dbReference type="SMART" id="SM00729">
    <property type="entry name" value="Elp3"/>
    <property type="match status" value="1"/>
</dbReference>
<dbReference type="Pfam" id="PF02310">
    <property type="entry name" value="B12-binding"/>
    <property type="match status" value="1"/>
</dbReference>
<dbReference type="GO" id="GO:0003824">
    <property type="term" value="F:catalytic activity"/>
    <property type="evidence" value="ECO:0007669"/>
    <property type="project" value="InterPro"/>
</dbReference>
<dbReference type="Gene3D" id="3.80.30.20">
    <property type="entry name" value="tm_1862 like domain"/>
    <property type="match status" value="1"/>
</dbReference>
<reference evidence="8 9" key="1">
    <citation type="submission" date="2019-03" db="EMBL/GenBank/DDBJ databases">
        <title>Metabolic potential of uncultured bacteria and archaea associated with petroleum seepage in deep-sea sediments.</title>
        <authorList>
            <person name="Dong X."/>
            <person name="Hubert C."/>
        </authorList>
    </citation>
    <scope>NUCLEOTIDE SEQUENCE [LARGE SCALE GENOMIC DNA]</scope>
    <source>
        <strain evidence="8">E29_bin78</strain>
    </source>
</reference>
<sequence>MFSPLVTLINTNLMKPPISPLGLDYLAQSLEERGFKVDILDLCFSPHPLSQIENYFTKNHPQIIGVTIRNTDDCFYVSGDFFLPRIKKIVDEIKKTTSAPIVLGGSGFCVMPKRILRYCDVNLGMMGDCEESFPLLIQYILKGKDIKGIPGLIYKDAYGLISTGFPDLDLKELPLQSRDFIDNKRYFREGGMGNIETKRGCNQGCIYCADPLIKGRKIRLRPPEHVGWELKRLLQKGINYVHICDSEFNLPPEHAERICQEIIKEKLHTKLHWYAYCSPSPFSGKLALLMHKAGCAGINFGVDSGSDRILKTLGRSFTSREIERTARFCRRYGIVFMYDLLLGGPGESKETLRDTIELMKRVNPHRVGVAIGVRVYPGTSLSSRILGQGPLEKNRHLHGEVLDRDFFKPAFYLSSELGDEIFPYVEKLVGDDERFFFPKDVGKSKNYNYNQNIVLINAIDKGYRGAYWDILRKVQV</sequence>
<comment type="caution">
    <text evidence="8">The sequence shown here is derived from an EMBL/GenBank/DDBJ whole genome shotgun (WGS) entry which is preliminary data.</text>
</comment>
<dbReference type="PROSITE" id="PS51332">
    <property type="entry name" value="B12_BINDING"/>
    <property type="match status" value="1"/>
</dbReference>
<dbReference type="InterPro" id="IPR058240">
    <property type="entry name" value="rSAM_sf"/>
</dbReference>
<dbReference type="GO" id="GO:0046872">
    <property type="term" value="F:metal ion binding"/>
    <property type="evidence" value="ECO:0007669"/>
    <property type="project" value="UniProtKB-KW"/>
</dbReference>
<dbReference type="Pfam" id="PF04055">
    <property type="entry name" value="Radical_SAM"/>
    <property type="match status" value="1"/>
</dbReference>